<feature type="compositionally biased region" description="Acidic residues" evidence="1">
    <location>
        <begin position="70"/>
        <end position="81"/>
    </location>
</feature>
<sequence>MNRSTQDNNQRPPKKVISNVEILPNMKIQAKIGLGIPWKSLTVKLMCLFLCAGLAICCSSSSDDKKAQSDDDNPVGEDDNPVGEVNPAQTFPTTLFTVIGDVPYNDDQRSGLIAMIDAHNTKAASEFVVHIGDIKPGADPCDELVYDDISGLLKKFKTPTFMVLGDNEYNDCDNPQDALALWIEYFLHFNDNWEFSHTVEYQEVRPENFAWVENGVLFLGLNLVGSSVHDQAEWDKRLADDADWVEQQFELQKDDIEAAVLFGHANMTEVGPEKFETFTDRFRASAKAFDKPVLYIQGDGHVWFENRPWPEENILRVQIEGGANAVQVTVDPDLRNPFSFDRKFLE</sequence>
<dbReference type="InterPro" id="IPR029052">
    <property type="entry name" value="Metallo-depent_PP-like"/>
</dbReference>
<evidence type="ECO:0000256" key="1">
    <source>
        <dbReference type="SAM" id="MobiDB-lite"/>
    </source>
</evidence>
<dbReference type="AlphaFoldDB" id="A0A1G7FQU5"/>
<reference evidence="2 3" key="1">
    <citation type="submission" date="2016-10" db="EMBL/GenBank/DDBJ databases">
        <authorList>
            <person name="de Groot N.N."/>
        </authorList>
    </citation>
    <scope>NUCLEOTIDE SEQUENCE [LARGE SCALE GENOMIC DNA]</scope>
    <source>
        <strain evidence="2 3">DSM 23421</strain>
    </source>
</reference>
<dbReference type="STRING" id="641691.SAMN05421636_107230"/>
<evidence type="ECO:0000313" key="3">
    <source>
        <dbReference type="Proteomes" id="UP000199109"/>
    </source>
</evidence>
<evidence type="ECO:0000313" key="2">
    <source>
        <dbReference type="EMBL" id="SDE78139.1"/>
    </source>
</evidence>
<gene>
    <name evidence="2" type="ORF">SAMN05421636_107230</name>
</gene>
<name>A0A1G7FQU5_9FLAO</name>
<dbReference type="Proteomes" id="UP000199109">
    <property type="component" value="Unassembled WGS sequence"/>
</dbReference>
<protein>
    <recommendedName>
        <fullName evidence="4">Calcineurin-like phosphoesterase</fullName>
    </recommendedName>
</protein>
<feature type="region of interest" description="Disordered" evidence="1">
    <location>
        <begin position="65"/>
        <end position="88"/>
    </location>
</feature>
<dbReference type="Gene3D" id="3.60.21.10">
    <property type="match status" value="1"/>
</dbReference>
<dbReference type="SUPFAM" id="SSF56300">
    <property type="entry name" value="Metallo-dependent phosphatases"/>
    <property type="match status" value="1"/>
</dbReference>
<keyword evidence="3" id="KW-1185">Reference proteome</keyword>
<accession>A0A1G7FQU5</accession>
<dbReference type="EMBL" id="FNAO01000007">
    <property type="protein sequence ID" value="SDE78139.1"/>
    <property type="molecule type" value="Genomic_DNA"/>
</dbReference>
<evidence type="ECO:0008006" key="4">
    <source>
        <dbReference type="Google" id="ProtNLM"/>
    </source>
</evidence>
<proteinExistence type="predicted"/>
<organism evidence="2 3">
    <name type="scientific">Pricia antarctica</name>
    <dbReference type="NCBI Taxonomy" id="641691"/>
    <lineage>
        <taxon>Bacteria</taxon>
        <taxon>Pseudomonadati</taxon>
        <taxon>Bacteroidota</taxon>
        <taxon>Flavobacteriia</taxon>
        <taxon>Flavobacteriales</taxon>
        <taxon>Flavobacteriaceae</taxon>
        <taxon>Pricia</taxon>
    </lineage>
</organism>